<sequence length="177" mass="20169">MQGESGILDGKQSWLRPGSKHRLGHTSAESDAARRMQYINRESVSRKHLLLGVAEFIPEKPFTHSYVSLAPQRKSRKPEPLLRSSATQRHMGASARETRLHANRAPDSPFKVVDKLTPWLRKRNITDTGLAPLYPCIGPEDPIIFSRSIRLMLSPLRKTHHDFFNEKTKTILQRLTA</sequence>
<evidence type="ECO:0000313" key="2">
    <source>
        <dbReference type="EMBL" id="SMR62392.1"/>
    </source>
</evidence>
<dbReference type="Proteomes" id="UP000245764">
    <property type="component" value="Chromosome 16"/>
</dbReference>
<name>A0A2H1H9F3_ZYMTR</name>
<reference evidence="3" key="1">
    <citation type="submission" date="2017-05" db="EMBL/GenBank/DDBJ databases">
        <authorList>
            <person name="Song R."/>
            <person name="Chenine A.L."/>
            <person name="Ruprecht R.M."/>
        </authorList>
    </citation>
    <scope>NUCLEOTIDE SEQUENCE [LARGE SCALE GENOMIC DNA]</scope>
</reference>
<evidence type="ECO:0000313" key="3">
    <source>
        <dbReference type="Proteomes" id="UP000245764"/>
    </source>
</evidence>
<protein>
    <recommendedName>
        <fullName evidence="4">FHA domain-containing protein</fullName>
    </recommendedName>
</protein>
<gene>
    <name evidence="2" type="ORF">ZT1E4_G11706</name>
</gene>
<dbReference type="EMBL" id="LT854268">
    <property type="protein sequence ID" value="SMR62392.1"/>
    <property type="molecule type" value="Genomic_DNA"/>
</dbReference>
<feature type="region of interest" description="Disordered" evidence="1">
    <location>
        <begin position="68"/>
        <end position="96"/>
    </location>
</feature>
<dbReference type="Gene3D" id="2.60.200.20">
    <property type="match status" value="1"/>
</dbReference>
<evidence type="ECO:0008006" key="4">
    <source>
        <dbReference type="Google" id="ProtNLM"/>
    </source>
</evidence>
<evidence type="ECO:0000256" key="1">
    <source>
        <dbReference type="SAM" id="MobiDB-lite"/>
    </source>
</evidence>
<proteinExistence type="predicted"/>
<accession>A0A2H1H9F3</accession>
<organism evidence="2 3">
    <name type="scientific">Zymoseptoria tritici ST99CH_1E4</name>
    <dbReference type="NCBI Taxonomy" id="1276532"/>
    <lineage>
        <taxon>Eukaryota</taxon>
        <taxon>Fungi</taxon>
        <taxon>Dikarya</taxon>
        <taxon>Ascomycota</taxon>
        <taxon>Pezizomycotina</taxon>
        <taxon>Dothideomycetes</taxon>
        <taxon>Dothideomycetidae</taxon>
        <taxon>Mycosphaerellales</taxon>
        <taxon>Mycosphaerellaceae</taxon>
        <taxon>Zymoseptoria</taxon>
    </lineage>
</organism>
<dbReference type="AlphaFoldDB" id="A0A2H1H9F3"/>
<feature type="region of interest" description="Disordered" evidence="1">
    <location>
        <begin position="1"/>
        <end position="31"/>
    </location>
</feature>